<dbReference type="EMBL" id="JACNLK010000099">
    <property type="protein sequence ID" value="MBC8209388.1"/>
    <property type="molecule type" value="Genomic_DNA"/>
</dbReference>
<reference evidence="3 4" key="1">
    <citation type="submission" date="2020-08" db="EMBL/GenBank/DDBJ databases">
        <title>Bridging the membrane lipid divide: bacteria of the FCB group superphylum have the potential to synthesize archaeal ether lipids.</title>
        <authorList>
            <person name="Villanueva L."/>
            <person name="Von Meijenfeldt F.A.B."/>
            <person name="Westbye A.B."/>
            <person name="Yadav S."/>
            <person name="Hopmans E.C."/>
            <person name="Dutilh B.E."/>
            <person name="Sinninghe Damste J.S."/>
        </authorList>
    </citation>
    <scope>NUCLEOTIDE SEQUENCE [LARGE SCALE GENOMIC DNA]</scope>
    <source>
        <strain evidence="3">NIOZ-UU81</strain>
    </source>
</reference>
<dbReference type="AlphaFoldDB" id="A0A8J6N7K7"/>
<evidence type="ECO:0000313" key="3">
    <source>
        <dbReference type="EMBL" id="MBC8209388.1"/>
    </source>
</evidence>
<sequence>MEKVRRILVPLAFSPYSQGIIDYGVMLATALDVDKLIFASIINIRDVEAVETIASFGYKVNEHDYIESIQEQREALMQKMLTGHDFPEDRVKLVMKVGKPADRLLQLALKEEVDMIIMGVKAKSEIVHAFTGSVAERLFRRSPITIVSYRDEKIAAPLRERILRHQ</sequence>
<accession>A0A8J6N7K7</accession>
<dbReference type="InterPro" id="IPR014729">
    <property type="entry name" value="Rossmann-like_a/b/a_fold"/>
</dbReference>
<evidence type="ECO:0000259" key="2">
    <source>
        <dbReference type="Pfam" id="PF00582"/>
    </source>
</evidence>
<comment type="similarity">
    <text evidence="1">Belongs to the universal stress protein A family.</text>
</comment>
<dbReference type="Gene3D" id="3.40.50.620">
    <property type="entry name" value="HUPs"/>
    <property type="match status" value="1"/>
</dbReference>
<dbReference type="InterPro" id="IPR006015">
    <property type="entry name" value="Universal_stress_UspA"/>
</dbReference>
<protein>
    <submittedName>
        <fullName evidence="3">Universal stress protein</fullName>
    </submittedName>
</protein>
<name>A0A8J6N7K7_9BACT</name>
<dbReference type="InterPro" id="IPR006016">
    <property type="entry name" value="UspA"/>
</dbReference>
<dbReference type="Pfam" id="PF00582">
    <property type="entry name" value="Usp"/>
    <property type="match status" value="1"/>
</dbReference>
<dbReference type="SUPFAM" id="SSF52402">
    <property type="entry name" value="Adenine nucleotide alpha hydrolases-like"/>
    <property type="match status" value="1"/>
</dbReference>
<feature type="domain" description="UspA" evidence="2">
    <location>
        <begin position="4"/>
        <end position="147"/>
    </location>
</feature>
<dbReference type="CDD" id="cd00293">
    <property type="entry name" value="USP-like"/>
    <property type="match status" value="1"/>
</dbReference>
<dbReference type="PANTHER" id="PTHR46268:SF22">
    <property type="entry name" value="SENSOR PROTEIN KDPD-RELATED"/>
    <property type="match status" value="1"/>
</dbReference>
<gene>
    <name evidence="3" type="ORF">H8E79_09520</name>
</gene>
<comment type="caution">
    <text evidence="3">The sequence shown here is derived from an EMBL/GenBank/DDBJ whole genome shotgun (WGS) entry which is preliminary data.</text>
</comment>
<evidence type="ECO:0000313" key="4">
    <source>
        <dbReference type="Proteomes" id="UP000599024"/>
    </source>
</evidence>
<organism evidence="3 4">
    <name type="scientific">Candidatus Desulfatifera sulfidica</name>
    <dbReference type="NCBI Taxonomy" id="2841691"/>
    <lineage>
        <taxon>Bacteria</taxon>
        <taxon>Pseudomonadati</taxon>
        <taxon>Thermodesulfobacteriota</taxon>
        <taxon>Desulfobulbia</taxon>
        <taxon>Desulfobulbales</taxon>
        <taxon>Desulfobulbaceae</taxon>
        <taxon>Candidatus Desulfatifera</taxon>
    </lineage>
</organism>
<dbReference type="PRINTS" id="PR01438">
    <property type="entry name" value="UNVRSLSTRESS"/>
</dbReference>
<proteinExistence type="inferred from homology"/>
<evidence type="ECO:0000256" key="1">
    <source>
        <dbReference type="ARBA" id="ARBA00008791"/>
    </source>
</evidence>
<dbReference type="PANTHER" id="PTHR46268">
    <property type="entry name" value="STRESS RESPONSE PROTEIN NHAX"/>
    <property type="match status" value="1"/>
</dbReference>
<dbReference type="Proteomes" id="UP000599024">
    <property type="component" value="Unassembled WGS sequence"/>
</dbReference>